<dbReference type="SUPFAM" id="SSF51905">
    <property type="entry name" value="FAD/NAD(P)-binding domain"/>
    <property type="match status" value="1"/>
</dbReference>
<keyword evidence="7" id="KW-0812">Transmembrane</keyword>
<dbReference type="InterPro" id="IPR002938">
    <property type="entry name" value="FAD-bd"/>
</dbReference>
<feature type="transmembrane region" description="Helical" evidence="7">
    <location>
        <begin position="21"/>
        <end position="41"/>
    </location>
</feature>
<keyword evidence="5" id="KW-0503">Monooxygenase</keyword>
<gene>
    <name evidence="9" type="ORF">BOTNAR_0024g00050</name>
</gene>
<evidence type="ECO:0000256" key="1">
    <source>
        <dbReference type="ARBA" id="ARBA00007992"/>
    </source>
</evidence>
<dbReference type="Proteomes" id="UP000297452">
    <property type="component" value="Unassembled WGS sequence"/>
</dbReference>
<evidence type="ECO:0000256" key="4">
    <source>
        <dbReference type="ARBA" id="ARBA00023002"/>
    </source>
</evidence>
<name>A0A4Z1J5H2_9HELO</name>
<organism evidence="9 10">
    <name type="scientific">Botryotinia narcissicola</name>
    <dbReference type="NCBI Taxonomy" id="278944"/>
    <lineage>
        <taxon>Eukaryota</taxon>
        <taxon>Fungi</taxon>
        <taxon>Dikarya</taxon>
        <taxon>Ascomycota</taxon>
        <taxon>Pezizomycotina</taxon>
        <taxon>Leotiomycetes</taxon>
        <taxon>Helotiales</taxon>
        <taxon>Sclerotiniaceae</taxon>
        <taxon>Botryotinia</taxon>
    </lineage>
</organism>
<feature type="region of interest" description="Disordered" evidence="6">
    <location>
        <begin position="479"/>
        <end position="500"/>
    </location>
</feature>
<keyword evidence="4" id="KW-0560">Oxidoreductase</keyword>
<feature type="domain" description="FAD-binding" evidence="8">
    <location>
        <begin position="19"/>
        <end position="238"/>
    </location>
</feature>
<dbReference type="PRINTS" id="PR00420">
    <property type="entry name" value="RNGMNOXGNASE"/>
</dbReference>
<dbReference type="EMBL" id="PQXJ01000024">
    <property type="protein sequence ID" value="TGO68454.1"/>
    <property type="molecule type" value="Genomic_DNA"/>
</dbReference>
<comment type="caution">
    <text evidence="9">The sequence shown here is derived from an EMBL/GenBank/DDBJ whole genome shotgun (WGS) entry which is preliminary data.</text>
</comment>
<accession>A0A4Z1J5H2</accession>
<dbReference type="Pfam" id="PF01494">
    <property type="entry name" value="FAD_binding_3"/>
    <property type="match status" value="1"/>
</dbReference>
<dbReference type="InterPro" id="IPR050493">
    <property type="entry name" value="FAD-dep_Monooxygenase_BioMet"/>
</dbReference>
<evidence type="ECO:0000256" key="6">
    <source>
        <dbReference type="SAM" id="MobiDB-lite"/>
    </source>
</evidence>
<keyword evidence="10" id="KW-1185">Reference proteome</keyword>
<keyword evidence="2" id="KW-0285">Flavoprotein</keyword>
<keyword evidence="7" id="KW-0472">Membrane</keyword>
<reference evidence="9 10" key="1">
    <citation type="submission" date="2017-12" db="EMBL/GenBank/DDBJ databases">
        <title>Comparative genomics of Botrytis spp.</title>
        <authorList>
            <person name="Valero-Jimenez C.A."/>
            <person name="Tapia P."/>
            <person name="Veloso J."/>
            <person name="Silva-Moreno E."/>
            <person name="Staats M."/>
            <person name="Valdes J.H."/>
            <person name="Van Kan J.A.L."/>
        </authorList>
    </citation>
    <scope>NUCLEOTIDE SEQUENCE [LARGE SCALE GENOMIC DNA]</scope>
    <source>
        <strain evidence="9 10">MUCL2120</strain>
    </source>
</reference>
<comment type="similarity">
    <text evidence="1">Belongs to the paxM FAD-dependent monooxygenase family.</text>
</comment>
<evidence type="ECO:0000256" key="3">
    <source>
        <dbReference type="ARBA" id="ARBA00022827"/>
    </source>
</evidence>
<dbReference type="PANTHER" id="PTHR13789:SF242">
    <property type="entry name" value="FAD-BINDING DOMAIN-CONTAINING PROTEIN"/>
    <property type="match status" value="1"/>
</dbReference>
<dbReference type="AlphaFoldDB" id="A0A4Z1J5H2"/>
<protein>
    <recommendedName>
        <fullName evidence="8">FAD-binding domain-containing protein</fullName>
    </recommendedName>
</protein>
<dbReference type="PANTHER" id="PTHR13789">
    <property type="entry name" value="MONOOXYGENASE"/>
    <property type="match status" value="1"/>
</dbReference>
<evidence type="ECO:0000259" key="8">
    <source>
        <dbReference type="Pfam" id="PF01494"/>
    </source>
</evidence>
<sequence length="500" mass="55803">MSSSAPVKEKIIRNEENKLKVIIVGAGLGGLGAAIAISLAGHSVTVLESAQEIGEVGAGIQVLPPTSLILRDWGLLPYLSAHSTFPTKVNMISWKGNLISSMDFRESAAQYPGSVYWDFHRANLHRGLYERALELGAKVKVGMRVVDVEILENGARVIVEKRRSEDRGEEEEGDLTADLVVGADGIFSKLREVMLGREDEPHLTGDLAYRLLLSTKDMLADEELADFVKNPQVNYWMGPDMHAGKHFPLFHLGFCWDPVELTCVLVNYVLRGGELFNMVLLVPDDMPAGATTLEGNVEEMRALFKDWDPRISKLLGMCESVYKWRLCTRPGLDNWSHPSGHFTLLGDAVHATLPYLASGAGMSLEDAAVLGELLSHYPNSSSTLPPTTEFKSSFLQHALPIYQALRAPRTQTVVERGNTQQYLYHLPDGPEQIERDRKMRQQEEGEALAWRDKGLAPWLLGYRVSDAVEKLWVPFREQAEDETKKDLEAKNDRESRDARL</sequence>
<dbReference type="InterPro" id="IPR036188">
    <property type="entry name" value="FAD/NAD-bd_sf"/>
</dbReference>
<dbReference type="Gene3D" id="3.50.50.60">
    <property type="entry name" value="FAD/NAD(P)-binding domain"/>
    <property type="match status" value="1"/>
</dbReference>
<dbReference type="OrthoDB" id="16820at2759"/>
<keyword evidence="3" id="KW-0274">FAD</keyword>
<proteinExistence type="inferred from homology"/>
<evidence type="ECO:0000256" key="7">
    <source>
        <dbReference type="SAM" id="Phobius"/>
    </source>
</evidence>
<evidence type="ECO:0000313" key="10">
    <source>
        <dbReference type="Proteomes" id="UP000297452"/>
    </source>
</evidence>
<dbReference type="STRING" id="278944.A0A4Z1J5H2"/>
<evidence type="ECO:0000256" key="2">
    <source>
        <dbReference type="ARBA" id="ARBA00022630"/>
    </source>
</evidence>
<dbReference type="GO" id="GO:0071949">
    <property type="term" value="F:FAD binding"/>
    <property type="evidence" value="ECO:0007669"/>
    <property type="project" value="InterPro"/>
</dbReference>
<evidence type="ECO:0000256" key="5">
    <source>
        <dbReference type="ARBA" id="ARBA00023033"/>
    </source>
</evidence>
<dbReference type="GO" id="GO:0004497">
    <property type="term" value="F:monooxygenase activity"/>
    <property type="evidence" value="ECO:0007669"/>
    <property type="project" value="UniProtKB-KW"/>
</dbReference>
<dbReference type="SUPFAM" id="SSF54373">
    <property type="entry name" value="FAD-linked reductases, C-terminal domain"/>
    <property type="match status" value="1"/>
</dbReference>
<evidence type="ECO:0000313" key="9">
    <source>
        <dbReference type="EMBL" id="TGO68454.1"/>
    </source>
</evidence>
<keyword evidence="7" id="KW-1133">Transmembrane helix</keyword>